<dbReference type="RefSeq" id="WP_006748382.1">
    <property type="nucleotide sequence ID" value="NZ_CP007029.1"/>
</dbReference>
<evidence type="ECO:0000313" key="1">
    <source>
        <dbReference type="EMBL" id="AHF00201.1"/>
    </source>
</evidence>
<dbReference type="HOGENOM" id="CLU_865831_0_0_6"/>
<gene>
    <name evidence="1" type="ORF">THITH_12420</name>
</gene>
<reference evidence="1 2" key="1">
    <citation type="submission" date="2013-12" db="EMBL/GenBank/DDBJ databases">
        <authorList>
            <consortium name="DOE Joint Genome Institute"/>
            <person name="Muyzer G."/>
            <person name="Huntemann M."/>
            <person name="Han J."/>
            <person name="Chen A."/>
            <person name="Kyrpides N."/>
            <person name="Mavromatis K."/>
            <person name="Markowitz V."/>
            <person name="Palaniappan K."/>
            <person name="Ivanova N."/>
            <person name="Schaumberg A."/>
            <person name="Pati A."/>
            <person name="Liolios K."/>
            <person name="Nordberg H.P."/>
            <person name="Cantor M.N."/>
            <person name="Hua S.X."/>
            <person name="Woyke T."/>
        </authorList>
    </citation>
    <scope>NUCLEOTIDE SEQUENCE [LARGE SCALE GENOMIC DNA]</scope>
    <source>
        <strain evidence="1 2">ARh 1</strain>
    </source>
</reference>
<organism evidence="1 2">
    <name type="scientific">Thioalkalivibrio paradoxus ARh 1</name>
    <dbReference type="NCBI Taxonomy" id="713585"/>
    <lineage>
        <taxon>Bacteria</taxon>
        <taxon>Pseudomonadati</taxon>
        <taxon>Pseudomonadota</taxon>
        <taxon>Gammaproteobacteria</taxon>
        <taxon>Chromatiales</taxon>
        <taxon>Ectothiorhodospiraceae</taxon>
        <taxon>Thioalkalivibrio</taxon>
    </lineage>
</organism>
<dbReference type="STRING" id="713585.THITH_12420"/>
<sequence>MIKLYSRRLLLPFVGVVQIAEMGRARALSMDGDYWSIQYMLPASPRAQSGRPRADPAATYTRIVGYNYAAVGTVRQHRLESHPVHPALDVEEVRSASKRLFEAVTAARLPFDAADRFECWLLDARDETPLALLYTRVDEQEPALPPAQPEWQAMPASELKVRPPEPPQAFYVPPVNYRLERMVAERAGARPRAAWFERRDPAGGDFPPCLIREDWQDEQQRVLCDLYVRRLAPRLLMCRSLPRPVRQRLERAAREHVFEVERFHALYPEVVDHRLLTAARVEARMRRANP</sequence>
<dbReference type="EMBL" id="CP007029">
    <property type="protein sequence ID" value="AHF00201.1"/>
    <property type="molecule type" value="Genomic_DNA"/>
</dbReference>
<accession>W0DTM1</accession>
<dbReference type="OrthoDB" id="8556654at2"/>
<proteinExistence type="predicted"/>
<evidence type="ECO:0000313" key="2">
    <source>
        <dbReference type="Proteomes" id="UP000005289"/>
    </source>
</evidence>
<name>W0DTM1_9GAMM</name>
<dbReference type="KEGG" id="tti:THITH_12420"/>
<dbReference type="Proteomes" id="UP000005289">
    <property type="component" value="Chromosome"/>
</dbReference>
<keyword evidence="2" id="KW-1185">Reference proteome</keyword>
<dbReference type="AlphaFoldDB" id="W0DTM1"/>
<protein>
    <submittedName>
        <fullName evidence="1">Uncharacterized protein</fullName>
    </submittedName>
</protein>